<dbReference type="Proteomes" id="UP000501690">
    <property type="component" value="Linkage Group LG8"/>
</dbReference>
<accession>A0A4D6MU89</accession>
<reference evidence="1 2" key="1">
    <citation type="submission" date="2019-04" db="EMBL/GenBank/DDBJ databases">
        <title>An improved genome assembly and genetic linkage map for asparagus bean, Vigna unguiculata ssp. sesquipedialis.</title>
        <authorList>
            <person name="Xia Q."/>
            <person name="Zhang R."/>
            <person name="Dong Y."/>
        </authorList>
    </citation>
    <scope>NUCLEOTIDE SEQUENCE [LARGE SCALE GENOMIC DNA]</scope>
    <source>
        <tissue evidence="1">Leaf</tissue>
    </source>
</reference>
<dbReference type="AlphaFoldDB" id="A0A4D6MU89"/>
<name>A0A4D6MU89_VIGUN</name>
<keyword evidence="2" id="KW-1185">Reference proteome</keyword>
<evidence type="ECO:0000313" key="2">
    <source>
        <dbReference type="Proteomes" id="UP000501690"/>
    </source>
</evidence>
<protein>
    <submittedName>
        <fullName evidence="1">Uncharacterized protein</fullName>
    </submittedName>
</protein>
<proteinExistence type="predicted"/>
<sequence>MGLSITVGCTFSAGEGLAATAFADDLDGEDERSSANGGTSKVPVWLRVLREPRQKSTPYGFG</sequence>
<organism evidence="1 2">
    <name type="scientific">Vigna unguiculata</name>
    <name type="common">Cowpea</name>
    <dbReference type="NCBI Taxonomy" id="3917"/>
    <lineage>
        <taxon>Eukaryota</taxon>
        <taxon>Viridiplantae</taxon>
        <taxon>Streptophyta</taxon>
        <taxon>Embryophyta</taxon>
        <taxon>Tracheophyta</taxon>
        <taxon>Spermatophyta</taxon>
        <taxon>Magnoliopsida</taxon>
        <taxon>eudicotyledons</taxon>
        <taxon>Gunneridae</taxon>
        <taxon>Pentapetalae</taxon>
        <taxon>rosids</taxon>
        <taxon>fabids</taxon>
        <taxon>Fabales</taxon>
        <taxon>Fabaceae</taxon>
        <taxon>Papilionoideae</taxon>
        <taxon>50 kb inversion clade</taxon>
        <taxon>NPAAA clade</taxon>
        <taxon>indigoferoid/millettioid clade</taxon>
        <taxon>Phaseoleae</taxon>
        <taxon>Vigna</taxon>
    </lineage>
</organism>
<gene>
    <name evidence="1" type="ORF">DEO72_LG8g1704</name>
</gene>
<dbReference type="EMBL" id="CP039352">
    <property type="protein sequence ID" value="QCE03679.1"/>
    <property type="molecule type" value="Genomic_DNA"/>
</dbReference>
<evidence type="ECO:0000313" key="1">
    <source>
        <dbReference type="EMBL" id="QCE03679.1"/>
    </source>
</evidence>